<keyword evidence="1" id="KW-0812">Transmembrane</keyword>
<keyword evidence="1" id="KW-0472">Membrane</keyword>
<dbReference type="EMBL" id="CM051400">
    <property type="protein sequence ID" value="KAJ4714917.1"/>
    <property type="molecule type" value="Genomic_DNA"/>
</dbReference>
<evidence type="ECO:0000313" key="2">
    <source>
        <dbReference type="Proteomes" id="UP001164539"/>
    </source>
</evidence>
<accession>A0ACC1XVI6</accession>
<reference evidence="1 2" key="1">
    <citation type="journal article" date="2023" name="Science">
        <title>Complex scaffold remodeling in plant triterpene biosynthesis.</title>
        <authorList>
            <person name="De La Pena R."/>
            <person name="Hodgson H."/>
            <person name="Liu J.C."/>
            <person name="Stephenson M.J."/>
            <person name="Martin A.C."/>
            <person name="Owen C."/>
            <person name="Harkess A."/>
            <person name="Leebens-Mack J."/>
            <person name="Jimenez L.E."/>
            <person name="Osbourn A."/>
            <person name="Sattely E.S."/>
        </authorList>
    </citation>
    <scope>NUCLEOTIDE SEQUENCE [LARGE SCALE GENOMIC DNA]</scope>
    <source>
        <strain evidence="2">cv. JPN11</strain>
        <tissue evidence="1">Leaf</tissue>
    </source>
</reference>
<dbReference type="Proteomes" id="UP001164539">
    <property type="component" value="Chromosome 7"/>
</dbReference>
<keyword evidence="2" id="KW-1185">Reference proteome</keyword>
<gene>
    <name evidence="1" type="ORF">OWV82_013334</name>
</gene>
<comment type="caution">
    <text evidence="1">The sequence shown here is derived from an EMBL/GenBank/DDBJ whole genome shotgun (WGS) entry which is preliminary data.</text>
</comment>
<evidence type="ECO:0000313" key="1">
    <source>
        <dbReference type="EMBL" id="KAJ4714917.1"/>
    </source>
</evidence>
<proteinExistence type="predicted"/>
<protein>
    <submittedName>
        <fullName evidence="1">Transmembrane protein</fullName>
    </submittedName>
</protein>
<sequence>MAKVIYTCLIFILMIFSHELCIEGRHLKMRKTLRCANCVFSPDGQRVKAKGTKKHVASPSRILRHDIKTVEGFVEAFRPTTPGHSPGVGHSIHN</sequence>
<organism evidence="1 2">
    <name type="scientific">Melia azedarach</name>
    <name type="common">Chinaberry tree</name>
    <dbReference type="NCBI Taxonomy" id="155640"/>
    <lineage>
        <taxon>Eukaryota</taxon>
        <taxon>Viridiplantae</taxon>
        <taxon>Streptophyta</taxon>
        <taxon>Embryophyta</taxon>
        <taxon>Tracheophyta</taxon>
        <taxon>Spermatophyta</taxon>
        <taxon>Magnoliopsida</taxon>
        <taxon>eudicotyledons</taxon>
        <taxon>Gunneridae</taxon>
        <taxon>Pentapetalae</taxon>
        <taxon>rosids</taxon>
        <taxon>malvids</taxon>
        <taxon>Sapindales</taxon>
        <taxon>Meliaceae</taxon>
        <taxon>Melia</taxon>
    </lineage>
</organism>
<name>A0ACC1XVI6_MELAZ</name>